<dbReference type="InterPro" id="IPR005828">
    <property type="entry name" value="MFS_sugar_transport-like"/>
</dbReference>
<dbReference type="EMBL" id="CAWYQH010000046">
    <property type="protein sequence ID" value="CAK8677591.1"/>
    <property type="molecule type" value="Genomic_DNA"/>
</dbReference>
<feature type="transmembrane region" description="Helical" evidence="7">
    <location>
        <begin position="73"/>
        <end position="95"/>
    </location>
</feature>
<feature type="transmembrane region" description="Helical" evidence="7">
    <location>
        <begin position="133"/>
        <end position="154"/>
    </location>
</feature>
<evidence type="ECO:0000256" key="7">
    <source>
        <dbReference type="SAM" id="Phobius"/>
    </source>
</evidence>
<name>A0ABP0FD32_CLALP</name>
<evidence type="ECO:0000256" key="2">
    <source>
        <dbReference type="ARBA" id="ARBA00022448"/>
    </source>
</evidence>
<evidence type="ECO:0000256" key="4">
    <source>
        <dbReference type="ARBA" id="ARBA00022989"/>
    </source>
</evidence>
<feature type="transmembrane region" description="Helical" evidence="7">
    <location>
        <begin position="107"/>
        <end position="127"/>
    </location>
</feature>
<keyword evidence="2 6" id="KW-0813">Transport</keyword>
<feature type="transmembrane region" description="Helical" evidence="7">
    <location>
        <begin position="440"/>
        <end position="461"/>
    </location>
</feature>
<dbReference type="Gene3D" id="1.20.1250.20">
    <property type="entry name" value="MFS general substrate transporter like domains"/>
    <property type="match status" value="1"/>
</dbReference>
<dbReference type="NCBIfam" id="TIGR00879">
    <property type="entry name" value="SP"/>
    <property type="match status" value="1"/>
</dbReference>
<dbReference type="PANTHER" id="PTHR23503">
    <property type="entry name" value="SOLUTE CARRIER FAMILY 2"/>
    <property type="match status" value="1"/>
</dbReference>
<dbReference type="InterPro" id="IPR020846">
    <property type="entry name" value="MFS_dom"/>
</dbReference>
<keyword evidence="10" id="KW-1185">Reference proteome</keyword>
<accession>A0ABP0FD32</accession>
<dbReference type="InterPro" id="IPR036259">
    <property type="entry name" value="MFS_trans_sf"/>
</dbReference>
<feature type="transmembrane region" description="Helical" evidence="7">
    <location>
        <begin position="375"/>
        <end position="401"/>
    </location>
</feature>
<evidence type="ECO:0000313" key="9">
    <source>
        <dbReference type="EMBL" id="CAK8677591.1"/>
    </source>
</evidence>
<feature type="transmembrane region" description="Helical" evidence="7">
    <location>
        <begin position="316"/>
        <end position="340"/>
    </location>
</feature>
<feature type="transmembrane region" description="Helical" evidence="7">
    <location>
        <begin position="347"/>
        <end position="369"/>
    </location>
</feature>
<dbReference type="PROSITE" id="PS50850">
    <property type="entry name" value="MFS"/>
    <property type="match status" value="1"/>
</dbReference>
<evidence type="ECO:0000256" key="6">
    <source>
        <dbReference type="RuleBase" id="RU003346"/>
    </source>
</evidence>
<dbReference type="SUPFAM" id="SSF103473">
    <property type="entry name" value="MFS general substrate transporter"/>
    <property type="match status" value="1"/>
</dbReference>
<keyword evidence="5 7" id="KW-0472">Membrane</keyword>
<gene>
    <name evidence="9" type="ORF">CVLEPA_LOCUS6953</name>
</gene>
<feature type="transmembrane region" description="Helical" evidence="7">
    <location>
        <begin position="282"/>
        <end position="304"/>
    </location>
</feature>
<comment type="caution">
    <text evidence="9">The sequence shown here is derived from an EMBL/GenBank/DDBJ whole genome shotgun (WGS) entry which is preliminary data.</text>
</comment>
<dbReference type="Pfam" id="PF00083">
    <property type="entry name" value="Sugar_tr"/>
    <property type="match status" value="1"/>
</dbReference>
<feature type="domain" description="Major facilitator superfamily (MFS) profile" evidence="8">
    <location>
        <begin position="25"/>
        <end position="467"/>
    </location>
</feature>
<proteinExistence type="inferred from homology"/>
<reference evidence="9 10" key="1">
    <citation type="submission" date="2024-02" db="EMBL/GenBank/DDBJ databases">
        <authorList>
            <person name="Daric V."/>
            <person name="Darras S."/>
        </authorList>
    </citation>
    <scope>NUCLEOTIDE SEQUENCE [LARGE SCALE GENOMIC DNA]</scope>
</reference>
<feature type="transmembrane region" description="Helical" evidence="7">
    <location>
        <begin position="166"/>
        <end position="189"/>
    </location>
</feature>
<evidence type="ECO:0000256" key="3">
    <source>
        <dbReference type="ARBA" id="ARBA00022692"/>
    </source>
</evidence>
<evidence type="ECO:0000256" key="1">
    <source>
        <dbReference type="ARBA" id="ARBA00004141"/>
    </source>
</evidence>
<dbReference type="PRINTS" id="PR00171">
    <property type="entry name" value="SUGRTRNSPORT"/>
</dbReference>
<dbReference type="InterPro" id="IPR045263">
    <property type="entry name" value="GLUT"/>
</dbReference>
<evidence type="ECO:0000259" key="8">
    <source>
        <dbReference type="PROSITE" id="PS50850"/>
    </source>
</evidence>
<comment type="similarity">
    <text evidence="6">Belongs to the major facilitator superfamily. Sugar transporter (TC 2.A.1.1) family.</text>
</comment>
<dbReference type="PROSITE" id="PS00217">
    <property type="entry name" value="SUGAR_TRANSPORT_2"/>
    <property type="match status" value="1"/>
</dbReference>
<dbReference type="InterPro" id="IPR005829">
    <property type="entry name" value="Sugar_transporter_CS"/>
</dbReference>
<keyword evidence="4 7" id="KW-1133">Transmembrane helix</keyword>
<dbReference type="Proteomes" id="UP001642483">
    <property type="component" value="Unassembled WGS sequence"/>
</dbReference>
<feature type="transmembrane region" description="Helical" evidence="7">
    <location>
        <begin position="195"/>
        <end position="217"/>
    </location>
</feature>
<comment type="subcellular location">
    <subcellularLocation>
        <location evidence="1">Membrane</location>
        <topology evidence="1">Multi-pass membrane protein</topology>
    </subcellularLocation>
</comment>
<dbReference type="PANTHER" id="PTHR23503:SF8">
    <property type="entry name" value="FACILITATED GLUCOSE TRANSPORTER PROTEIN 1"/>
    <property type="match status" value="1"/>
</dbReference>
<protein>
    <recommendedName>
        <fullName evidence="8">Major facilitator superfamily (MFS) profile domain-containing protein</fullName>
    </recommendedName>
</protein>
<sequence length="492" mass="53471">MTSSEPLNESQQNGGKVTGNLVLAASMAVIGSNFQFGYNTGVINAPQQVIEKFYNETYESRYGSFIPLTTLDLLWGFTVAVFAVGGMVGSLCASWAAGKFGLKRSMLYNNILAVCAALLMGLSKLAGSFEMLIIGRFIIGVNSGINMGVAPMYLTETAPVSKRGVFGTLGQLGVVSSLLISQVLGLQWVLGTDALWPLLLALTAAFSVFQVLIIPFCPDSPRYTLLVTKDEDKARQDLQWLREKDYDVTEEIEQMKEEHKDDDVAKTSFRELITNPSLYRPLIIAIVMQLSQQLSGINAVFYYSTDIFLEAGIPPLYTGVATVGMGVVNVIMTLVSISLIERAGRRVLHLVGLGGMCASAAVLAVLLNLQRTSAVSWLTLAFILIFVVFFQTGPGAIPWFITAELFDQASRPTAVSIAGLFNWLGNFAVGLAYPPIASAIGGYTFVIFAVFLAFFWIFTFFKVPETKGRSIAEITALFSGEPAMHYTKSTML</sequence>
<evidence type="ECO:0000313" key="10">
    <source>
        <dbReference type="Proteomes" id="UP001642483"/>
    </source>
</evidence>
<organism evidence="9 10">
    <name type="scientific">Clavelina lepadiformis</name>
    <name type="common">Light-bulb sea squirt</name>
    <name type="synonym">Ascidia lepadiformis</name>
    <dbReference type="NCBI Taxonomy" id="159417"/>
    <lineage>
        <taxon>Eukaryota</taxon>
        <taxon>Metazoa</taxon>
        <taxon>Chordata</taxon>
        <taxon>Tunicata</taxon>
        <taxon>Ascidiacea</taxon>
        <taxon>Aplousobranchia</taxon>
        <taxon>Clavelinidae</taxon>
        <taxon>Clavelina</taxon>
    </lineage>
</organism>
<keyword evidence="3 7" id="KW-0812">Transmembrane</keyword>
<evidence type="ECO:0000256" key="5">
    <source>
        <dbReference type="ARBA" id="ARBA00023136"/>
    </source>
</evidence>
<dbReference type="InterPro" id="IPR003663">
    <property type="entry name" value="Sugar/inositol_transpt"/>
</dbReference>
<feature type="transmembrane region" description="Helical" evidence="7">
    <location>
        <begin position="413"/>
        <end position="434"/>
    </location>
</feature>